<dbReference type="EMBL" id="JARRAF010000023">
    <property type="protein sequence ID" value="MDK2125708.1"/>
    <property type="molecule type" value="Genomic_DNA"/>
</dbReference>
<proteinExistence type="predicted"/>
<reference evidence="1" key="1">
    <citation type="submission" date="2023-03" db="EMBL/GenBank/DDBJ databases">
        <title>Chitinimonas shenzhenensis gen. nov., sp. nov., a novel member of family Burkholderiaceae isolated from activated sludge collected in Shen Zhen, China.</title>
        <authorList>
            <person name="Wang X."/>
        </authorList>
    </citation>
    <scope>NUCLEOTIDE SEQUENCE</scope>
    <source>
        <strain evidence="1">DQS-5</strain>
    </source>
</reference>
<sequence length="69" mass="7742">MIIKELQPGDRFIQNHHGENICFEVIAINPVGRQYEVSFRSQLGEASAYYPGNAHITISPTRDNQAALN</sequence>
<evidence type="ECO:0000313" key="1">
    <source>
        <dbReference type="EMBL" id="MDK2125708.1"/>
    </source>
</evidence>
<name>A0ABT7E318_9NEIS</name>
<evidence type="ECO:0000313" key="2">
    <source>
        <dbReference type="Proteomes" id="UP001172778"/>
    </source>
</evidence>
<keyword evidence="2" id="KW-1185">Reference proteome</keyword>
<gene>
    <name evidence="1" type="ORF">PZA18_16765</name>
</gene>
<organism evidence="1 2">
    <name type="scientific">Parachitinimonas caeni</name>
    <dbReference type="NCBI Taxonomy" id="3031301"/>
    <lineage>
        <taxon>Bacteria</taxon>
        <taxon>Pseudomonadati</taxon>
        <taxon>Pseudomonadota</taxon>
        <taxon>Betaproteobacteria</taxon>
        <taxon>Neisseriales</taxon>
        <taxon>Chitinibacteraceae</taxon>
        <taxon>Parachitinimonas</taxon>
    </lineage>
</organism>
<protein>
    <submittedName>
        <fullName evidence="1">Uncharacterized protein</fullName>
    </submittedName>
</protein>
<dbReference type="RefSeq" id="WP_284102020.1">
    <property type="nucleotide sequence ID" value="NZ_JARRAF010000023.1"/>
</dbReference>
<dbReference type="Proteomes" id="UP001172778">
    <property type="component" value="Unassembled WGS sequence"/>
</dbReference>
<comment type="caution">
    <text evidence="1">The sequence shown here is derived from an EMBL/GenBank/DDBJ whole genome shotgun (WGS) entry which is preliminary data.</text>
</comment>
<accession>A0ABT7E318</accession>